<dbReference type="Gene3D" id="3.20.20.140">
    <property type="entry name" value="Metal-dependent hydrolases"/>
    <property type="match status" value="1"/>
</dbReference>
<evidence type="ECO:0000259" key="2">
    <source>
        <dbReference type="Pfam" id="PF04909"/>
    </source>
</evidence>
<reference evidence="3 4" key="1">
    <citation type="submission" date="2018-11" db="EMBL/GenBank/DDBJ databases">
        <title>Novel bacteria species description.</title>
        <authorList>
            <person name="Han J.-H."/>
        </authorList>
    </citation>
    <scope>NUCLEOTIDE SEQUENCE [LARGE SCALE GENOMIC DNA]</scope>
    <source>
        <strain evidence="3 4">KCTC23259</strain>
    </source>
</reference>
<dbReference type="EMBL" id="RJUF01000173">
    <property type="protein sequence ID" value="MCP9764355.1"/>
    <property type="molecule type" value="Genomic_DNA"/>
</dbReference>
<keyword evidence="4" id="KW-1185">Reference proteome</keyword>
<proteinExistence type="inferred from homology"/>
<evidence type="ECO:0000313" key="4">
    <source>
        <dbReference type="Proteomes" id="UP001204144"/>
    </source>
</evidence>
<sequence length="274" mass="32037">MKIDAHQHFWNYDSENYSWIDNSMSKIQKDFLPADLKPILDKNQIDGCVLVQVNQTEDETTYFNSLAEQNDFIKGVVGWTDLLSKDLTAHLEDYSKYPKIKGFRHIVQGEPVGFMQNPDFVAGVQELAKYNFTYDILIYPTQLKDAKYLIKQCPDNKFIIDHLAKPYIKEQKISQWGNYMQKLGEMPNVYCKISGMVTEADWQNWKKEDFYIYLDVALNSFGIDRLVYGSDWPVCLVAAEYEEQLDIVKSYFQKLSLTEQDKIFGGNAVRFYRL</sequence>
<feature type="domain" description="Amidohydrolase-related" evidence="2">
    <location>
        <begin position="3"/>
        <end position="274"/>
    </location>
</feature>
<dbReference type="AlphaFoldDB" id="A0AAE3H7B5"/>
<name>A0AAE3H7B5_9BACT</name>
<dbReference type="PANTHER" id="PTHR43569">
    <property type="entry name" value="AMIDOHYDROLASE"/>
    <property type="match status" value="1"/>
</dbReference>
<dbReference type="SUPFAM" id="SSF51556">
    <property type="entry name" value="Metallo-dependent hydrolases"/>
    <property type="match status" value="1"/>
</dbReference>
<dbReference type="InterPro" id="IPR032466">
    <property type="entry name" value="Metal_Hydrolase"/>
</dbReference>
<evidence type="ECO:0000256" key="1">
    <source>
        <dbReference type="ARBA" id="ARBA00038310"/>
    </source>
</evidence>
<gene>
    <name evidence="3" type="ORF">EGI31_15530</name>
</gene>
<dbReference type="InterPro" id="IPR052350">
    <property type="entry name" value="Metallo-dep_Lactonases"/>
</dbReference>
<organism evidence="3 4">
    <name type="scientific">Lacihabitans soyangensis</name>
    <dbReference type="NCBI Taxonomy" id="869394"/>
    <lineage>
        <taxon>Bacteria</taxon>
        <taxon>Pseudomonadati</taxon>
        <taxon>Bacteroidota</taxon>
        <taxon>Cytophagia</taxon>
        <taxon>Cytophagales</taxon>
        <taxon>Leadbetterellaceae</taxon>
        <taxon>Lacihabitans</taxon>
    </lineage>
</organism>
<dbReference type="InterPro" id="IPR006680">
    <property type="entry name" value="Amidohydro-rel"/>
</dbReference>
<dbReference type="GO" id="GO:0016787">
    <property type="term" value="F:hydrolase activity"/>
    <property type="evidence" value="ECO:0007669"/>
    <property type="project" value="InterPro"/>
</dbReference>
<evidence type="ECO:0000313" key="3">
    <source>
        <dbReference type="EMBL" id="MCP9764355.1"/>
    </source>
</evidence>
<dbReference type="RefSeq" id="WP_255038042.1">
    <property type="nucleotide sequence ID" value="NZ_RJUF01000173.1"/>
</dbReference>
<comment type="similarity">
    <text evidence="1">Belongs to the metallo-dependent hydrolases superfamily.</text>
</comment>
<dbReference type="Pfam" id="PF04909">
    <property type="entry name" value="Amidohydro_2"/>
    <property type="match status" value="1"/>
</dbReference>
<accession>A0AAE3H7B5</accession>
<dbReference type="Proteomes" id="UP001204144">
    <property type="component" value="Unassembled WGS sequence"/>
</dbReference>
<protein>
    <submittedName>
        <fullName evidence="3">Amidohydrolase</fullName>
    </submittedName>
</protein>
<comment type="caution">
    <text evidence="3">The sequence shown here is derived from an EMBL/GenBank/DDBJ whole genome shotgun (WGS) entry which is preliminary data.</text>
</comment>
<dbReference type="PANTHER" id="PTHR43569:SF2">
    <property type="entry name" value="AMIDOHYDROLASE-RELATED DOMAIN-CONTAINING PROTEIN"/>
    <property type="match status" value="1"/>
</dbReference>